<feature type="transmembrane region" description="Helical" evidence="2">
    <location>
        <begin position="80"/>
        <end position="100"/>
    </location>
</feature>
<feature type="transmembrane region" description="Helical" evidence="2">
    <location>
        <begin position="280"/>
        <end position="298"/>
    </location>
</feature>
<evidence type="ECO:0000259" key="3">
    <source>
        <dbReference type="Pfam" id="PF00892"/>
    </source>
</evidence>
<organism evidence="4 5">
    <name type="scientific">Microbacterium trichothecenolyticum</name>
    <name type="common">Aureobacterium trichothecenolyticum</name>
    <dbReference type="NCBI Taxonomy" id="69370"/>
    <lineage>
        <taxon>Bacteria</taxon>
        <taxon>Bacillati</taxon>
        <taxon>Actinomycetota</taxon>
        <taxon>Actinomycetes</taxon>
        <taxon>Micrococcales</taxon>
        <taxon>Microbacteriaceae</taxon>
        <taxon>Microbacterium</taxon>
    </lineage>
</organism>
<dbReference type="Pfam" id="PF00892">
    <property type="entry name" value="EamA"/>
    <property type="match status" value="2"/>
</dbReference>
<feature type="domain" description="EamA" evidence="3">
    <location>
        <begin position="169"/>
        <end position="296"/>
    </location>
</feature>
<dbReference type="RefSeq" id="WP_307482227.1">
    <property type="nucleotide sequence ID" value="NZ_JAUTBF010000001.1"/>
</dbReference>
<keyword evidence="2" id="KW-0812">Transmembrane</keyword>
<feature type="transmembrane region" description="Helical" evidence="2">
    <location>
        <begin position="200"/>
        <end position="218"/>
    </location>
</feature>
<dbReference type="InterPro" id="IPR037185">
    <property type="entry name" value="EmrE-like"/>
</dbReference>
<dbReference type="PANTHER" id="PTHR22911">
    <property type="entry name" value="ACYL-MALONYL CONDENSING ENZYME-RELATED"/>
    <property type="match status" value="1"/>
</dbReference>
<keyword evidence="5" id="KW-1185">Reference proteome</keyword>
<keyword evidence="2" id="KW-1133">Transmembrane helix</keyword>
<feature type="transmembrane region" description="Helical" evidence="2">
    <location>
        <begin position="255"/>
        <end position="274"/>
    </location>
</feature>
<dbReference type="Proteomes" id="UP001226691">
    <property type="component" value="Unassembled WGS sequence"/>
</dbReference>
<feature type="domain" description="EamA" evidence="3">
    <location>
        <begin position="23"/>
        <end position="151"/>
    </location>
</feature>
<dbReference type="EMBL" id="JAUTBF010000001">
    <property type="protein sequence ID" value="MDQ1123105.1"/>
    <property type="molecule type" value="Genomic_DNA"/>
</dbReference>
<comment type="similarity">
    <text evidence="1">Belongs to the EamA transporter family.</text>
</comment>
<comment type="caution">
    <text evidence="4">The sequence shown here is derived from an EMBL/GenBank/DDBJ whole genome shotgun (WGS) entry which is preliminary data.</text>
</comment>
<dbReference type="PANTHER" id="PTHR22911:SF102">
    <property type="entry name" value="MEMBRANE PROTEIN"/>
    <property type="match status" value="1"/>
</dbReference>
<proteinExistence type="inferred from homology"/>
<feature type="transmembrane region" description="Helical" evidence="2">
    <location>
        <begin position="112"/>
        <end position="129"/>
    </location>
</feature>
<name>A0ABU0TUE4_MICTR</name>
<reference evidence="4 5" key="1">
    <citation type="submission" date="2023-07" db="EMBL/GenBank/DDBJ databases">
        <title>Functional and genomic diversity of the sorghum phyllosphere microbiome.</title>
        <authorList>
            <person name="Shade A."/>
        </authorList>
    </citation>
    <scope>NUCLEOTIDE SEQUENCE [LARGE SCALE GENOMIC DNA]</scope>
    <source>
        <strain evidence="4 5">SORGH_AS_1207</strain>
    </source>
</reference>
<dbReference type="InterPro" id="IPR000620">
    <property type="entry name" value="EamA_dom"/>
</dbReference>
<keyword evidence="2" id="KW-0472">Membrane</keyword>
<feature type="transmembrane region" description="Helical" evidence="2">
    <location>
        <begin position="50"/>
        <end position="68"/>
    </location>
</feature>
<evidence type="ECO:0000256" key="1">
    <source>
        <dbReference type="ARBA" id="ARBA00007362"/>
    </source>
</evidence>
<feature type="transmembrane region" description="Helical" evidence="2">
    <location>
        <begin position="224"/>
        <end position="243"/>
    </location>
</feature>
<feature type="transmembrane region" description="Helical" evidence="2">
    <location>
        <begin position="138"/>
        <end position="156"/>
    </location>
</feature>
<evidence type="ECO:0000256" key="2">
    <source>
        <dbReference type="SAM" id="Phobius"/>
    </source>
</evidence>
<gene>
    <name evidence="4" type="ORF">QE412_001678</name>
</gene>
<sequence length="301" mass="31744">MTQTAPLATGIPSSRNPRARASVLLALAMAGWGTIGLFSIQAGTDAITTTAWRCVFGAVTLLILSFATRSFQTSIWTRRAVALTIVGGLALVANWAFLFFSFSQTTITVTTVAYHLEPFFLVALGALAARRAPRRSDMAWLLVAFGGLLLATQFLGPGGIQPLEPSQLLGVGAALAAGALYAVATFAAQHTRGIRPYPMTLIQCVVGAAVLLPFAQGLRWGDGSWIWIAVMGIVHTGLLYSILYSTARVLSTITIAALSFVNPAVAVLVDVAVYGHLPDAFQLLGIAIITGATLAMTLRNR</sequence>
<dbReference type="SUPFAM" id="SSF103481">
    <property type="entry name" value="Multidrug resistance efflux transporter EmrE"/>
    <property type="match status" value="2"/>
</dbReference>
<accession>A0ABU0TUE4</accession>
<protein>
    <submittedName>
        <fullName evidence="4">Drug/metabolite transporter (DMT)-like permease</fullName>
    </submittedName>
</protein>
<evidence type="ECO:0000313" key="5">
    <source>
        <dbReference type="Proteomes" id="UP001226691"/>
    </source>
</evidence>
<evidence type="ECO:0000313" key="4">
    <source>
        <dbReference type="EMBL" id="MDQ1123105.1"/>
    </source>
</evidence>
<feature type="transmembrane region" description="Helical" evidence="2">
    <location>
        <begin position="168"/>
        <end position="188"/>
    </location>
</feature>
<feature type="transmembrane region" description="Helical" evidence="2">
    <location>
        <begin position="21"/>
        <end position="44"/>
    </location>
</feature>